<protein>
    <submittedName>
        <fullName evidence="3">S41 family peptidase</fullName>
    </submittedName>
</protein>
<dbReference type="Gene3D" id="3.30.750.44">
    <property type="match status" value="1"/>
</dbReference>
<reference evidence="3 4" key="1">
    <citation type="journal article" date="2021" name="Genome Biol. Evol.">
        <title>Complete Genome Sequencing of a Novel Gloeobacter Species from a Waterfall Cave in Mexico.</title>
        <authorList>
            <person name="Saw J.H."/>
            <person name="Cardona T."/>
            <person name="Montejano G."/>
        </authorList>
    </citation>
    <scope>NUCLEOTIDE SEQUENCE [LARGE SCALE GENOMIC DNA]</scope>
    <source>
        <strain evidence="3">MG652769</strain>
    </source>
</reference>
<dbReference type="PANTHER" id="PTHR11261:SF3">
    <property type="entry name" value="RETINOL-BINDING PROTEIN 3"/>
    <property type="match status" value="1"/>
</dbReference>
<accession>A0ABY3PLR0</accession>
<keyword evidence="4" id="KW-1185">Reference proteome</keyword>
<proteinExistence type="predicted"/>
<dbReference type="InterPro" id="IPR029045">
    <property type="entry name" value="ClpP/crotonase-like_dom_sf"/>
</dbReference>
<dbReference type="SMART" id="SM00245">
    <property type="entry name" value="TSPc"/>
    <property type="match status" value="1"/>
</dbReference>
<evidence type="ECO:0000256" key="1">
    <source>
        <dbReference type="SAM" id="SignalP"/>
    </source>
</evidence>
<evidence type="ECO:0000313" key="3">
    <source>
        <dbReference type="EMBL" id="UFP94534.1"/>
    </source>
</evidence>
<dbReference type="InterPro" id="IPR005151">
    <property type="entry name" value="Tail-specific_protease"/>
</dbReference>
<sequence>MQKFLAAVLVLVLALGAARPVTAYPPIDRDQPDLAIDGQTRAVVIEKMLVALERGYVFPEVAARLVADIRRRGQKQEYENIASARILAAVLTDNLQQLSRDRHLRVVYSHKPLSTWQHSAWTQRFNSWRNHGFQKVERLAGNIGYLELRGFIAPDQAAETAAAAMRFVAHTDALIVDLRANGGGSPRMVALLTSYLLDGKPVHLNTIYARPTDSKSETWTSADLPAPRFSGKEVYLLTSRKTFSAAEEFAYNLKALGRVTVVGETTAGGAHPGSLERLDEHFGVFVPYARSVSPITGTNWEGTGVAPDLAVPADLALKTAHIAAMEKVLARSSDEFASDDLRKSIAAAQVELDELKKKLASEPIDRERSSTSISRR</sequence>
<dbReference type="PANTHER" id="PTHR11261">
    <property type="entry name" value="INTERPHOTORECEPTOR RETINOID-BINDING PROTEIN"/>
    <property type="match status" value="1"/>
</dbReference>
<dbReference type="Proteomes" id="UP001054846">
    <property type="component" value="Chromosome"/>
</dbReference>
<feature type="domain" description="Tail specific protease" evidence="2">
    <location>
        <begin position="115"/>
        <end position="312"/>
    </location>
</feature>
<evidence type="ECO:0000259" key="2">
    <source>
        <dbReference type="SMART" id="SM00245"/>
    </source>
</evidence>
<dbReference type="EMBL" id="CP063845">
    <property type="protein sequence ID" value="UFP94534.1"/>
    <property type="molecule type" value="Genomic_DNA"/>
</dbReference>
<dbReference type="CDD" id="cd07563">
    <property type="entry name" value="Peptidase_S41_IRBP"/>
    <property type="match status" value="1"/>
</dbReference>
<name>A0ABY3PLR0_9CYAN</name>
<evidence type="ECO:0000313" key="4">
    <source>
        <dbReference type="Proteomes" id="UP001054846"/>
    </source>
</evidence>
<dbReference type="Pfam" id="PF11918">
    <property type="entry name" value="Peptidase_S41_N"/>
    <property type="match status" value="1"/>
</dbReference>
<feature type="signal peptide" evidence="1">
    <location>
        <begin position="1"/>
        <end position="23"/>
    </location>
</feature>
<gene>
    <name evidence="3" type="ORF">ISF26_22800</name>
</gene>
<organism evidence="3 4">
    <name type="scientific">Gloeobacter morelensis MG652769</name>
    <dbReference type="NCBI Taxonomy" id="2781736"/>
    <lineage>
        <taxon>Bacteria</taxon>
        <taxon>Bacillati</taxon>
        <taxon>Cyanobacteriota</taxon>
        <taxon>Cyanophyceae</taxon>
        <taxon>Gloeobacterales</taxon>
        <taxon>Gloeobacteraceae</taxon>
        <taxon>Gloeobacter</taxon>
        <taxon>Gloeobacter morelensis</taxon>
    </lineage>
</organism>
<dbReference type="Gene3D" id="3.90.226.10">
    <property type="entry name" value="2-enoyl-CoA Hydratase, Chain A, domain 1"/>
    <property type="match status" value="1"/>
</dbReference>
<keyword evidence="1" id="KW-0732">Signal</keyword>
<feature type="chain" id="PRO_5046642796" evidence="1">
    <location>
        <begin position="24"/>
        <end position="376"/>
    </location>
</feature>
<dbReference type="Pfam" id="PF03572">
    <property type="entry name" value="Peptidase_S41"/>
    <property type="match status" value="1"/>
</dbReference>
<dbReference type="SUPFAM" id="SSF52096">
    <property type="entry name" value="ClpP/crotonase"/>
    <property type="match status" value="1"/>
</dbReference>
<dbReference type="RefSeq" id="WP_230841580.1">
    <property type="nucleotide sequence ID" value="NZ_CP063845.1"/>
</dbReference>